<reference evidence="2" key="1">
    <citation type="submission" date="2013-04" db="EMBL/GenBank/DDBJ databases">
        <authorList>
            <person name="Qu J."/>
            <person name="Murali S.C."/>
            <person name="Bandaranaike D."/>
            <person name="Bellair M."/>
            <person name="Blankenburg K."/>
            <person name="Chao H."/>
            <person name="Dinh H."/>
            <person name="Doddapaneni H."/>
            <person name="Downs B."/>
            <person name="Dugan-Rocha S."/>
            <person name="Elkadiri S."/>
            <person name="Gnanaolivu R.D."/>
            <person name="Hernandez B."/>
            <person name="Javaid M."/>
            <person name="Jayaseelan J.C."/>
            <person name="Lee S."/>
            <person name="Li M."/>
            <person name="Ming W."/>
            <person name="Munidasa M."/>
            <person name="Muniz J."/>
            <person name="Nguyen L."/>
            <person name="Ongeri F."/>
            <person name="Osuji N."/>
            <person name="Pu L.-L."/>
            <person name="Puazo M."/>
            <person name="Qu C."/>
            <person name="Quiroz J."/>
            <person name="Raj R."/>
            <person name="Weissenberger G."/>
            <person name="Xin Y."/>
            <person name="Zou X."/>
            <person name="Han Y."/>
            <person name="Richards S."/>
            <person name="Worley K."/>
            <person name="Muzny D."/>
            <person name="Gibbs R."/>
        </authorList>
    </citation>
    <scope>NUCLEOTIDE SEQUENCE</scope>
    <source>
        <strain evidence="2">Sampled in the wild</strain>
    </source>
</reference>
<evidence type="ECO:0000313" key="3">
    <source>
        <dbReference type="Proteomes" id="UP000792457"/>
    </source>
</evidence>
<accession>A0A8K0JTP7</accession>
<name>A0A8K0JTP7_LADFU</name>
<evidence type="ECO:0000256" key="1">
    <source>
        <dbReference type="SAM" id="MobiDB-lite"/>
    </source>
</evidence>
<feature type="compositionally biased region" description="Low complexity" evidence="1">
    <location>
        <begin position="248"/>
        <end position="266"/>
    </location>
</feature>
<sequence length="317" mass="35602">MKSKLHWGKIGNTVTQSSNALTKWRSGSSSCCPLGKDSCGGLSETVELEGGQEEEKEKKKVGSNWGPFAWRTLKVFRRMLSVFGEAVEWVEEALVEGEVDEDGEEGVVELEELVELEERSTAVLEDTEEEKLEEEVENVEVREGSNDKEAGNEEDEANEEENGAEDGDRKTPNGTRPEGENGEMEEQERKVESPIKEEKETDDWKEEEEKIYPVGRGMDIEKLRQDLLEGRRAPWVASRRPWLGTHGPSASVAVSHPASSSHTSTHLWGGSRRPSPWCRKRTSAPQFGSPHQLSTTTRTALVLRSRRSWPVAPHPRR</sequence>
<evidence type="ECO:0000313" key="2">
    <source>
        <dbReference type="EMBL" id="KAG8222490.1"/>
    </source>
</evidence>
<protein>
    <submittedName>
        <fullName evidence="2">Uncharacterized protein</fullName>
    </submittedName>
</protein>
<dbReference type="Proteomes" id="UP000792457">
    <property type="component" value="Unassembled WGS sequence"/>
</dbReference>
<feature type="compositionally biased region" description="Acidic residues" evidence="1">
    <location>
        <begin position="152"/>
        <end position="165"/>
    </location>
</feature>
<feature type="compositionally biased region" description="Basic and acidic residues" evidence="1">
    <location>
        <begin position="187"/>
        <end position="199"/>
    </location>
</feature>
<keyword evidence="3" id="KW-1185">Reference proteome</keyword>
<comment type="caution">
    <text evidence="2">The sequence shown here is derived from an EMBL/GenBank/DDBJ whole genome shotgun (WGS) entry which is preliminary data.</text>
</comment>
<proteinExistence type="predicted"/>
<dbReference type="EMBL" id="KZ308135">
    <property type="protein sequence ID" value="KAG8222490.1"/>
    <property type="molecule type" value="Genomic_DNA"/>
</dbReference>
<feature type="compositionally biased region" description="Polar residues" evidence="1">
    <location>
        <begin position="283"/>
        <end position="299"/>
    </location>
</feature>
<reference evidence="2" key="2">
    <citation type="submission" date="2017-10" db="EMBL/GenBank/DDBJ databases">
        <title>Ladona fulva Genome sequencing and assembly.</title>
        <authorList>
            <person name="Murali S."/>
            <person name="Richards S."/>
            <person name="Bandaranaike D."/>
            <person name="Bellair M."/>
            <person name="Blankenburg K."/>
            <person name="Chao H."/>
            <person name="Dinh H."/>
            <person name="Doddapaneni H."/>
            <person name="Dugan-Rocha S."/>
            <person name="Elkadiri S."/>
            <person name="Gnanaolivu R."/>
            <person name="Hernandez B."/>
            <person name="Skinner E."/>
            <person name="Javaid M."/>
            <person name="Lee S."/>
            <person name="Li M."/>
            <person name="Ming W."/>
            <person name="Munidasa M."/>
            <person name="Muniz J."/>
            <person name="Nguyen L."/>
            <person name="Hughes D."/>
            <person name="Osuji N."/>
            <person name="Pu L.-L."/>
            <person name="Puazo M."/>
            <person name="Qu C."/>
            <person name="Quiroz J."/>
            <person name="Raj R."/>
            <person name="Weissenberger G."/>
            <person name="Xin Y."/>
            <person name="Zou X."/>
            <person name="Han Y."/>
            <person name="Worley K."/>
            <person name="Muzny D."/>
            <person name="Gibbs R."/>
        </authorList>
    </citation>
    <scope>NUCLEOTIDE SEQUENCE</scope>
    <source>
        <strain evidence="2">Sampled in the wild</strain>
    </source>
</reference>
<dbReference type="AlphaFoldDB" id="A0A8K0JTP7"/>
<feature type="region of interest" description="Disordered" evidence="1">
    <location>
        <begin position="97"/>
        <end position="210"/>
    </location>
</feature>
<dbReference type="OrthoDB" id="7641441at2759"/>
<feature type="compositionally biased region" description="Acidic residues" evidence="1">
    <location>
        <begin position="97"/>
        <end position="115"/>
    </location>
</feature>
<feature type="compositionally biased region" description="Acidic residues" evidence="1">
    <location>
        <begin position="125"/>
        <end position="138"/>
    </location>
</feature>
<feature type="region of interest" description="Disordered" evidence="1">
    <location>
        <begin position="248"/>
        <end position="317"/>
    </location>
</feature>
<gene>
    <name evidence="2" type="ORF">J437_LFUL000852</name>
</gene>
<organism evidence="2 3">
    <name type="scientific">Ladona fulva</name>
    <name type="common">Scarce chaser dragonfly</name>
    <name type="synonym">Libellula fulva</name>
    <dbReference type="NCBI Taxonomy" id="123851"/>
    <lineage>
        <taxon>Eukaryota</taxon>
        <taxon>Metazoa</taxon>
        <taxon>Ecdysozoa</taxon>
        <taxon>Arthropoda</taxon>
        <taxon>Hexapoda</taxon>
        <taxon>Insecta</taxon>
        <taxon>Pterygota</taxon>
        <taxon>Palaeoptera</taxon>
        <taxon>Odonata</taxon>
        <taxon>Epiprocta</taxon>
        <taxon>Anisoptera</taxon>
        <taxon>Libelluloidea</taxon>
        <taxon>Libellulidae</taxon>
        <taxon>Ladona</taxon>
    </lineage>
</organism>
<feature type="compositionally biased region" description="Basic and acidic residues" evidence="1">
    <location>
        <begin position="139"/>
        <end position="151"/>
    </location>
</feature>